<accession>A0ABT3TLQ7</accession>
<proteinExistence type="inferred from homology"/>
<dbReference type="SUPFAM" id="SSF51735">
    <property type="entry name" value="NAD(P)-binding Rossmann-fold domains"/>
    <property type="match status" value="1"/>
</dbReference>
<dbReference type="InterPro" id="IPR020904">
    <property type="entry name" value="Sc_DH/Rdtase_CS"/>
</dbReference>
<dbReference type="RefSeq" id="WP_279246374.1">
    <property type="nucleotide sequence ID" value="NZ_SHNN01000003.1"/>
</dbReference>
<dbReference type="PANTHER" id="PTHR24321">
    <property type="entry name" value="DEHYDROGENASES, SHORT CHAIN"/>
    <property type="match status" value="1"/>
</dbReference>
<comment type="caution">
    <text evidence="3">The sequence shown here is derived from an EMBL/GenBank/DDBJ whole genome shotgun (WGS) entry which is preliminary data.</text>
</comment>
<dbReference type="InterPro" id="IPR002347">
    <property type="entry name" value="SDR_fam"/>
</dbReference>
<evidence type="ECO:0000313" key="4">
    <source>
        <dbReference type="Proteomes" id="UP001143362"/>
    </source>
</evidence>
<protein>
    <submittedName>
        <fullName evidence="3">SDR family oxidoreductase</fullName>
    </submittedName>
</protein>
<dbReference type="Gene3D" id="3.40.50.720">
    <property type="entry name" value="NAD(P)-binding Rossmann-like Domain"/>
    <property type="match status" value="1"/>
</dbReference>
<dbReference type="NCBIfam" id="NF005559">
    <property type="entry name" value="PRK07231.1"/>
    <property type="match status" value="1"/>
</dbReference>
<keyword evidence="4" id="KW-1185">Reference proteome</keyword>
<organism evidence="3 4">
    <name type="scientific">Candidatus Litorirhabdus singularis</name>
    <dbReference type="NCBI Taxonomy" id="2518993"/>
    <lineage>
        <taxon>Bacteria</taxon>
        <taxon>Pseudomonadati</taxon>
        <taxon>Pseudomonadota</taxon>
        <taxon>Gammaproteobacteria</taxon>
        <taxon>Cellvibrionales</taxon>
        <taxon>Halieaceae</taxon>
        <taxon>Candidatus Litorirhabdus</taxon>
    </lineage>
</organism>
<name>A0ABT3TLQ7_9GAMM</name>
<dbReference type="PROSITE" id="PS00061">
    <property type="entry name" value="ADH_SHORT"/>
    <property type="match status" value="1"/>
</dbReference>
<dbReference type="PROSITE" id="PS51257">
    <property type="entry name" value="PROKAR_LIPOPROTEIN"/>
    <property type="match status" value="1"/>
</dbReference>
<dbReference type="PRINTS" id="PR00081">
    <property type="entry name" value="GDHRDH"/>
</dbReference>
<keyword evidence="2" id="KW-0560">Oxidoreductase</keyword>
<evidence type="ECO:0000256" key="1">
    <source>
        <dbReference type="ARBA" id="ARBA00006484"/>
    </source>
</evidence>
<dbReference type="PRINTS" id="PR00080">
    <property type="entry name" value="SDRFAMILY"/>
</dbReference>
<gene>
    <name evidence="3" type="ORF">EYC98_15910</name>
</gene>
<dbReference type="InterPro" id="IPR036291">
    <property type="entry name" value="NAD(P)-bd_dom_sf"/>
</dbReference>
<dbReference type="CDD" id="cd05233">
    <property type="entry name" value="SDR_c"/>
    <property type="match status" value="1"/>
</dbReference>
<evidence type="ECO:0000313" key="3">
    <source>
        <dbReference type="EMBL" id="MCX2982349.1"/>
    </source>
</evidence>
<dbReference type="Pfam" id="PF13561">
    <property type="entry name" value="adh_short_C2"/>
    <property type="match status" value="1"/>
</dbReference>
<dbReference type="PANTHER" id="PTHR24321:SF8">
    <property type="entry name" value="ESTRADIOL 17-BETA-DEHYDROGENASE 8-RELATED"/>
    <property type="match status" value="1"/>
</dbReference>
<dbReference type="EMBL" id="SHNN01000003">
    <property type="protein sequence ID" value="MCX2982349.1"/>
    <property type="molecule type" value="Genomic_DNA"/>
</dbReference>
<comment type="similarity">
    <text evidence="1">Belongs to the short-chain dehydrogenases/reductases (SDR) family.</text>
</comment>
<evidence type="ECO:0000256" key="2">
    <source>
        <dbReference type="ARBA" id="ARBA00023002"/>
    </source>
</evidence>
<dbReference type="Proteomes" id="UP001143362">
    <property type="component" value="Unassembled WGS sequence"/>
</dbReference>
<sequence length="259" mass="27338">MNGQEQRLAGRVAVVTGAASGIGLACAQRYCREGATVIGADLHVLQDESFSAFHQLDVTNAEAQVHMIANTVERFGRVDILVTAAGVGDAGPVHLVEEDAWDRVLDINLKGTFLSLKAVLPTMMEQRSGSIITVASVEGLQGCEGGSSYNASKGGVVLLTRNAAIDYGRMGIRVNAICPGFIDTPMFRQVMDMEGMESFRADVESQHKLGRFGKPEEIAGAAFFLASDDASFVSGQALAVDGGYTAGHSHGLVEMMGLV</sequence>
<reference evidence="3" key="1">
    <citation type="submission" date="2019-02" db="EMBL/GenBank/DDBJ databases">
        <authorList>
            <person name="Li S.-H."/>
        </authorList>
    </citation>
    <scope>NUCLEOTIDE SEQUENCE</scope>
    <source>
        <strain evidence="3">IMCC14734</strain>
    </source>
</reference>